<dbReference type="GO" id="GO:0005200">
    <property type="term" value="F:structural constituent of cytoskeleton"/>
    <property type="evidence" value="ECO:0007669"/>
    <property type="project" value="InterPro"/>
</dbReference>
<comment type="caution">
    <text evidence="6">The sequence shown here is derived from an EMBL/GenBank/DDBJ whole genome shotgun (WGS) entry which is preliminary data.</text>
</comment>
<dbReference type="OrthoDB" id="670568at2759"/>
<evidence type="ECO:0000256" key="4">
    <source>
        <dbReference type="ARBA" id="ARBA00023134"/>
    </source>
</evidence>
<dbReference type="InterPro" id="IPR036525">
    <property type="entry name" value="Tubulin/FtsZ_GTPase_sf"/>
</dbReference>
<dbReference type="PANTHER" id="PTHR11588">
    <property type="entry name" value="TUBULIN"/>
    <property type="match status" value="1"/>
</dbReference>
<evidence type="ECO:0000313" key="6">
    <source>
        <dbReference type="EMBL" id="CAD7697702.1"/>
    </source>
</evidence>
<sequence length="158" mass="17627">MTHALAGGIGSGMGSLLISKIGEEYPDRTMLTFSVVPRWDCCSVLEPCNVILTTQHLIENADGCMILDNVALYNIRFRKLKLTTPNYVDLNRLISPVMSGVTCSLRFPGQINAELCKLALNLIPFPRPHFFLVDFEPLAPWSSQQYNALTVPELVQQM</sequence>
<dbReference type="Pfam" id="PF00091">
    <property type="entry name" value="Tubulin"/>
    <property type="match status" value="1"/>
</dbReference>
<reference evidence="6" key="1">
    <citation type="submission" date="2020-12" db="EMBL/GenBank/DDBJ databases">
        <authorList>
            <person name="Iha C."/>
        </authorList>
    </citation>
    <scope>NUCLEOTIDE SEQUENCE</scope>
</reference>
<evidence type="ECO:0000259" key="5">
    <source>
        <dbReference type="Pfam" id="PF00091"/>
    </source>
</evidence>
<dbReference type="GO" id="GO:0005874">
    <property type="term" value="C:microtubule"/>
    <property type="evidence" value="ECO:0007669"/>
    <property type="project" value="UniProtKB-KW"/>
</dbReference>
<dbReference type="Proteomes" id="UP000708148">
    <property type="component" value="Unassembled WGS sequence"/>
</dbReference>
<dbReference type="GO" id="GO:0003924">
    <property type="term" value="F:GTPase activity"/>
    <property type="evidence" value="ECO:0007669"/>
    <property type="project" value="InterPro"/>
</dbReference>
<accession>A0A8S1ISA9</accession>
<feature type="domain" description="Tubulin/FtsZ GTPase" evidence="5">
    <location>
        <begin position="1"/>
        <end position="75"/>
    </location>
</feature>
<keyword evidence="2" id="KW-0493">Microtubule</keyword>
<dbReference type="PRINTS" id="PR01163">
    <property type="entry name" value="BETATUBULIN"/>
</dbReference>
<dbReference type="InterPro" id="IPR003008">
    <property type="entry name" value="Tubulin_FtsZ_GTPase"/>
</dbReference>
<proteinExistence type="inferred from homology"/>
<dbReference type="InterPro" id="IPR002453">
    <property type="entry name" value="Beta_tubulin"/>
</dbReference>
<protein>
    <recommendedName>
        <fullName evidence="5">Tubulin/FtsZ GTPase domain-containing protein</fullName>
    </recommendedName>
</protein>
<gene>
    <name evidence="6" type="ORF">OSTQU699_LOCUS3063</name>
</gene>
<keyword evidence="4" id="KW-0342">GTP-binding</keyword>
<evidence type="ECO:0000256" key="1">
    <source>
        <dbReference type="ARBA" id="ARBA00009636"/>
    </source>
</evidence>
<dbReference type="GO" id="GO:0005525">
    <property type="term" value="F:GTP binding"/>
    <property type="evidence" value="ECO:0007669"/>
    <property type="project" value="UniProtKB-KW"/>
</dbReference>
<dbReference type="SUPFAM" id="SSF55307">
    <property type="entry name" value="Tubulin C-terminal domain-like"/>
    <property type="match status" value="1"/>
</dbReference>
<dbReference type="AlphaFoldDB" id="A0A8S1ISA9"/>
<name>A0A8S1ISA9_9CHLO</name>
<organism evidence="6 7">
    <name type="scientific">Ostreobium quekettii</name>
    <dbReference type="NCBI Taxonomy" id="121088"/>
    <lineage>
        <taxon>Eukaryota</taxon>
        <taxon>Viridiplantae</taxon>
        <taxon>Chlorophyta</taxon>
        <taxon>core chlorophytes</taxon>
        <taxon>Ulvophyceae</taxon>
        <taxon>TCBD clade</taxon>
        <taxon>Bryopsidales</taxon>
        <taxon>Ostreobineae</taxon>
        <taxon>Ostreobiaceae</taxon>
        <taxon>Ostreobium</taxon>
    </lineage>
</organism>
<dbReference type="PRINTS" id="PR01161">
    <property type="entry name" value="TUBULIN"/>
</dbReference>
<evidence type="ECO:0000313" key="7">
    <source>
        <dbReference type="Proteomes" id="UP000708148"/>
    </source>
</evidence>
<dbReference type="Gene3D" id="3.40.50.1440">
    <property type="entry name" value="Tubulin/FtsZ, GTPase domain"/>
    <property type="match status" value="1"/>
</dbReference>
<dbReference type="SUPFAM" id="SSF52490">
    <property type="entry name" value="Tubulin nucleotide-binding domain-like"/>
    <property type="match status" value="1"/>
</dbReference>
<dbReference type="InterPro" id="IPR008280">
    <property type="entry name" value="Tub_FtsZ_C"/>
</dbReference>
<dbReference type="InterPro" id="IPR000217">
    <property type="entry name" value="Tubulin"/>
</dbReference>
<comment type="similarity">
    <text evidence="1">Belongs to the tubulin family.</text>
</comment>
<keyword evidence="7" id="KW-1185">Reference proteome</keyword>
<keyword evidence="3" id="KW-0547">Nucleotide-binding</keyword>
<evidence type="ECO:0000256" key="2">
    <source>
        <dbReference type="ARBA" id="ARBA00022701"/>
    </source>
</evidence>
<dbReference type="GO" id="GO:0007017">
    <property type="term" value="P:microtubule-based process"/>
    <property type="evidence" value="ECO:0007669"/>
    <property type="project" value="InterPro"/>
</dbReference>
<dbReference type="EMBL" id="CAJHUC010000701">
    <property type="protein sequence ID" value="CAD7697702.1"/>
    <property type="molecule type" value="Genomic_DNA"/>
</dbReference>
<evidence type="ECO:0000256" key="3">
    <source>
        <dbReference type="ARBA" id="ARBA00022741"/>
    </source>
</evidence>